<evidence type="ECO:0000256" key="6">
    <source>
        <dbReference type="SAM" id="Phobius"/>
    </source>
</evidence>
<evidence type="ECO:0000256" key="5">
    <source>
        <dbReference type="ARBA" id="ARBA00023136"/>
    </source>
</evidence>
<evidence type="ECO:0000256" key="2">
    <source>
        <dbReference type="ARBA" id="ARBA00022475"/>
    </source>
</evidence>
<comment type="subcellular location">
    <subcellularLocation>
        <location evidence="1">Cell membrane</location>
        <topology evidence="1">Multi-pass membrane protein</topology>
    </subcellularLocation>
</comment>
<proteinExistence type="predicted"/>
<dbReference type="KEGG" id="rhoz:GXP67_07175"/>
<dbReference type="Pfam" id="PF02687">
    <property type="entry name" value="FtsX"/>
    <property type="match status" value="2"/>
</dbReference>
<sequence>MLQNYFITSWRTLLKNRFATLINISGLIIGFSGTLLMGMFILDELKYDQHFRYKDRMYRLTSTYEKQGTIHQSAQTTGNIASLIQQFPEIESTTRLLPTDEVFLFSNETAFKENIIYTDSSFIKVFDLNLLLGNKNKCLTNSSSILISKTIALKLFGDKWQEKSILGETLLIDGHLPMIITGVFSNLPEHSHFASNLFASVPSGFGNWMQDKSKVYTYVLLSEHTHAVDFEKKLKSESARLNLNQEDEKKQIIPQSITQIHLFSGLADENAKLGNIKNIYVLLVITFLLIIITTSNFLNLYTAISFNRLKEVGVRKVIGALNIQVGFQFSLEALMITIIALGIALLTVICFLSTFNELTDKKLSVESILSSNLLFFIGGLTLLISIAAGLFPLAYLSKTSTLNALKGHKNKNTRVISLGKGLIVFQFSVSAIMIMLSIVAFKQVSLINNKLLGFDKENTIALSNPYMLGSTENILSLKNKLLKVPGIDQISITGYSPSQNRWGNLKITIPNRNQHSNYTQPATWLTVDEGFLNTIGLTLVAGRNFLENHTHDKEAIIINEKAVSQFKLNANGRNPIGTELSYIDESKAYYQNYTVVGVVKDFNFTSLHGPVQPIVMRLGYHRFEMILRLSANSSKKEILSQIETIWKSNAPLIPFEYSYIKDRFERLHKSDISASKIFAIFSLVTVCIAAFGLFSIVSLTITKRTQEIGIRKLFGASVVSIINLLTQDFLKLILLSFIVATPIAWYAMQAWLADFAYSIDIEWWIFLTTGLLIFVITLVTVSFQTIKAALANPVKSLRSE</sequence>
<feature type="transmembrane region" description="Helical" evidence="6">
    <location>
        <begin position="333"/>
        <end position="352"/>
    </location>
</feature>
<evidence type="ECO:0000256" key="4">
    <source>
        <dbReference type="ARBA" id="ARBA00022989"/>
    </source>
</evidence>
<feature type="transmembrane region" description="Helical" evidence="6">
    <location>
        <begin position="20"/>
        <end position="42"/>
    </location>
</feature>
<feature type="transmembrane region" description="Helical" evidence="6">
    <location>
        <begin position="732"/>
        <end position="751"/>
    </location>
</feature>
<keyword evidence="5 6" id="KW-0472">Membrane</keyword>
<evidence type="ECO:0000259" key="7">
    <source>
        <dbReference type="Pfam" id="PF02687"/>
    </source>
</evidence>
<evidence type="ECO:0000313" key="10">
    <source>
        <dbReference type="Proteomes" id="UP000480178"/>
    </source>
</evidence>
<feature type="transmembrane region" description="Helical" evidence="6">
    <location>
        <begin position="279"/>
        <end position="301"/>
    </location>
</feature>
<dbReference type="GO" id="GO:0022857">
    <property type="term" value="F:transmembrane transporter activity"/>
    <property type="evidence" value="ECO:0007669"/>
    <property type="project" value="TreeGrafter"/>
</dbReference>
<dbReference type="PANTHER" id="PTHR30572">
    <property type="entry name" value="MEMBRANE COMPONENT OF TRANSPORTER-RELATED"/>
    <property type="match status" value="1"/>
</dbReference>
<evidence type="ECO:0000256" key="1">
    <source>
        <dbReference type="ARBA" id="ARBA00004651"/>
    </source>
</evidence>
<dbReference type="Pfam" id="PF12704">
    <property type="entry name" value="MacB_PCD"/>
    <property type="match status" value="2"/>
</dbReference>
<dbReference type="GO" id="GO:0005886">
    <property type="term" value="C:plasma membrane"/>
    <property type="evidence" value="ECO:0007669"/>
    <property type="project" value="UniProtKB-SubCell"/>
</dbReference>
<dbReference type="SUPFAM" id="SSF82866">
    <property type="entry name" value="Multidrug efflux transporter AcrB transmembrane domain"/>
    <property type="match status" value="1"/>
</dbReference>
<evidence type="ECO:0000313" key="9">
    <source>
        <dbReference type="EMBL" id="QHT66452.1"/>
    </source>
</evidence>
<feature type="transmembrane region" description="Helical" evidence="6">
    <location>
        <begin position="677"/>
        <end position="702"/>
    </location>
</feature>
<feature type="transmembrane region" description="Helical" evidence="6">
    <location>
        <begin position="373"/>
        <end position="395"/>
    </location>
</feature>
<feature type="transmembrane region" description="Helical" evidence="6">
    <location>
        <begin position="763"/>
        <end position="783"/>
    </location>
</feature>
<dbReference type="InterPro" id="IPR050250">
    <property type="entry name" value="Macrolide_Exporter_MacB"/>
</dbReference>
<keyword evidence="3 6" id="KW-0812">Transmembrane</keyword>
<organism evidence="9 10">
    <name type="scientific">Rhodocytophaga rosea</name>
    <dbReference type="NCBI Taxonomy" id="2704465"/>
    <lineage>
        <taxon>Bacteria</taxon>
        <taxon>Pseudomonadati</taxon>
        <taxon>Bacteroidota</taxon>
        <taxon>Cytophagia</taxon>
        <taxon>Cytophagales</taxon>
        <taxon>Rhodocytophagaceae</taxon>
        <taxon>Rhodocytophaga</taxon>
    </lineage>
</organism>
<feature type="domain" description="ABC3 transporter permease C-terminal" evidence="7">
    <location>
        <begin position="284"/>
        <end position="400"/>
    </location>
</feature>
<dbReference type="EMBL" id="CP048222">
    <property type="protein sequence ID" value="QHT66452.1"/>
    <property type="molecule type" value="Genomic_DNA"/>
</dbReference>
<feature type="domain" description="ABC3 transporter permease C-terminal" evidence="7">
    <location>
        <begin position="680"/>
        <end position="789"/>
    </location>
</feature>
<dbReference type="PANTHER" id="PTHR30572:SF18">
    <property type="entry name" value="ABC-TYPE MACROLIDE FAMILY EXPORT SYSTEM PERMEASE COMPONENT 2"/>
    <property type="match status" value="1"/>
</dbReference>
<evidence type="ECO:0000259" key="8">
    <source>
        <dbReference type="Pfam" id="PF12704"/>
    </source>
</evidence>
<dbReference type="AlphaFoldDB" id="A0A6C0GFD5"/>
<feature type="transmembrane region" description="Helical" evidence="6">
    <location>
        <begin position="415"/>
        <end position="441"/>
    </location>
</feature>
<dbReference type="InterPro" id="IPR003838">
    <property type="entry name" value="ABC3_permease_C"/>
</dbReference>
<keyword evidence="2" id="KW-1003">Cell membrane</keyword>
<dbReference type="InterPro" id="IPR025857">
    <property type="entry name" value="MacB_PCD"/>
</dbReference>
<accession>A0A6C0GFD5</accession>
<feature type="domain" description="MacB-like periplasmic core" evidence="8">
    <location>
        <begin position="429"/>
        <end position="644"/>
    </location>
</feature>
<name>A0A6C0GFD5_9BACT</name>
<keyword evidence="10" id="KW-1185">Reference proteome</keyword>
<evidence type="ECO:0000256" key="3">
    <source>
        <dbReference type="ARBA" id="ARBA00022692"/>
    </source>
</evidence>
<gene>
    <name evidence="9" type="ORF">GXP67_07175</name>
</gene>
<dbReference type="Proteomes" id="UP000480178">
    <property type="component" value="Chromosome"/>
</dbReference>
<feature type="domain" description="MacB-like periplasmic core" evidence="8">
    <location>
        <begin position="20"/>
        <end position="235"/>
    </location>
</feature>
<protein>
    <submittedName>
        <fullName evidence="9">FtsX-like permease family protein</fullName>
    </submittedName>
</protein>
<reference evidence="9 10" key="1">
    <citation type="submission" date="2020-01" db="EMBL/GenBank/DDBJ databases">
        <authorList>
            <person name="Kim M.K."/>
        </authorList>
    </citation>
    <scope>NUCLEOTIDE SEQUENCE [LARGE SCALE GENOMIC DNA]</scope>
    <source>
        <strain evidence="9 10">172606-1</strain>
    </source>
</reference>
<keyword evidence="4 6" id="KW-1133">Transmembrane helix</keyword>
<dbReference type="RefSeq" id="WP_162442506.1">
    <property type="nucleotide sequence ID" value="NZ_CP048222.1"/>
</dbReference>